<sequence length="180" mass="19882">MQISPMQASHIHPFSSDTTGQQASWGQHSKLQHNAQNQQSNPNPSTTTQDCILDTSSKTVVLLHPPAESLLKRQTCNSSQPGGSMKLNQPAAKPATPGSAAHQPQLLSARYRETKPTKSTHPSSRNDSKANRSKAFHSSRRTKKKDKLLRRRKATQAPKHPQGHHPLFKARPNQQKTIQG</sequence>
<keyword evidence="3" id="KW-1185">Reference proteome</keyword>
<dbReference type="AlphaFoldDB" id="A0AAD3SHB6"/>
<accession>A0AAD3SHB6</accession>
<name>A0AAD3SHB6_NEPGR</name>
<gene>
    <name evidence="2" type="ORF">Nepgr_012465</name>
</gene>
<feature type="compositionally biased region" description="Low complexity" evidence="1">
    <location>
        <begin position="36"/>
        <end position="49"/>
    </location>
</feature>
<feature type="region of interest" description="Disordered" evidence="1">
    <location>
        <begin position="71"/>
        <end position="180"/>
    </location>
</feature>
<proteinExistence type="predicted"/>
<feature type="region of interest" description="Disordered" evidence="1">
    <location>
        <begin position="1"/>
        <end position="52"/>
    </location>
</feature>
<feature type="compositionally biased region" description="Polar residues" evidence="1">
    <location>
        <begin position="72"/>
        <end position="82"/>
    </location>
</feature>
<protein>
    <submittedName>
        <fullName evidence="2">Uncharacterized protein</fullName>
    </submittedName>
</protein>
<organism evidence="2 3">
    <name type="scientific">Nepenthes gracilis</name>
    <name type="common">Slender pitcher plant</name>
    <dbReference type="NCBI Taxonomy" id="150966"/>
    <lineage>
        <taxon>Eukaryota</taxon>
        <taxon>Viridiplantae</taxon>
        <taxon>Streptophyta</taxon>
        <taxon>Embryophyta</taxon>
        <taxon>Tracheophyta</taxon>
        <taxon>Spermatophyta</taxon>
        <taxon>Magnoliopsida</taxon>
        <taxon>eudicotyledons</taxon>
        <taxon>Gunneridae</taxon>
        <taxon>Pentapetalae</taxon>
        <taxon>Caryophyllales</taxon>
        <taxon>Nepenthaceae</taxon>
        <taxon>Nepenthes</taxon>
    </lineage>
</organism>
<evidence type="ECO:0000256" key="1">
    <source>
        <dbReference type="SAM" id="MobiDB-lite"/>
    </source>
</evidence>
<evidence type="ECO:0000313" key="2">
    <source>
        <dbReference type="EMBL" id="GMH10624.1"/>
    </source>
</evidence>
<feature type="compositionally biased region" description="Basic residues" evidence="1">
    <location>
        <begin position="131"/>
        <end position="154"/>
    </location>
</feature>
<evidence type="ECO:0000313" key="3">
    <source>
        <dbReference type="Proteomes" id="UP001279734"/>
    </source>
</evidence>
<dbReference type="EMBL" id="BSYO01000010">
    <property type="protein sequence ID" value="GMH10624.1"/>
    <property type="molecule type" value="Genomic_DNA"/>
</dbReference>
<feature type="compositionally biased region" description="Polar residues" evidence="1">
    <location>
        <begin position="15"/>
        <end position="35"/>
    </location>
</feature>
<reference evidence="2" key="1">
    <citation type="submission" date="2023-05" db="EMBL/GenBank/DDBJ databases">
        <title>Nepenthes gracilis genome sequencing.</title>
        <authorList>
            <person name="Fukushima K."/>
        </authorList>
    </citation>
    <scope>NUCLEOTIDE SEQUENCE</scope>
    <source>
        <strain evidence="2">SING2019-196</strain>
    </source>
</reference>
<dbReference type="Proteomes" id="UP001279734">
    <property type="component" value="Unassembled WGS sequence"/>
</dbReference>
<comment type="caution">
    <text evidence="2">The sequence shown here is derived from an EMBL/GenBank/DDBJ whole genome shotgun (WGS) entry which is preliminary data.</text>
</comment>